<reference evidence="2 3" key="1">
    <citation type="submission" date="2016-02" db="EMBL/GenBank/DDBJ databases">
        <title>Genome sequence of Clostridium colicanis DSM 13634.</title>
        <authorList>
            <person name="Poehlein A."/>
            <person name="Daniel R."/>
        </authorList>
    </citation>
    <scope>NUCLEOTIDE SEQUENCE [LARGE SCALE GENOMIC DNA]</scope>
    <source>
        <strain evidence="2 3">DSM 13634</strain>
    </source>
</reference>
<keyword evidence="1" id="KW-0812">Transmembrane</keyword>
<dbReference type="AlphaFoldDB" id="A0A151APD2"/>
<name>A0A151APD2_9CLOT</name>
<feature type="transmembrane region" description="Helical" evidence="1">
    <location>
        <begin position="46"/>
        <end position="63"/>
    </location>
</feature>
<feature type="transmembrane region" description="Helical" evidence="1">
    <location>
        <begin position="112"/>
        <end position="133"/>
    </location>
</feature>
<comment type="caution">
    <text evidence="2">The sequence shown here is derived from an EMBL/GenBank/DDBJ whole genome shotgun (WGS) entry which is preliminary data.</text>
</comment>
<keyword evidence="1" id="KW-1133">Transmembrane helix</keyword>
<feature type="transmembrane region" description="Helical" evidence="1">
    <location>
        <begin position="15"/>
        <end position="34"/>
    </location>
</feature>
<evidence type="ECO:0000313" key="2">
    <source>
        <dbReference type="EMBL" id="KYH29494.1"/>
    </source>
</evidence>
<dbReference type="Proteomes" id="UP000075374">
    <property type="component" value="Unassembled WGS sequence"/>
</dbReference>
<proteinExistence type="predicted"/>
<sequence>MEVIKLAVSKPKHDINLLLYSLIIATLFGFISWIISKSFEKQFTDILFYVSLGVIIIGLFLMMRRNTSEASLLGLDKNNVQYIANETLEDVKQQQQSTDYHKNFKKHSVEELNFKGIAILLSGVLLMMLNVSLT</sequence>
<evidence type="ECO:0000313" key="3">
    <source>
        <dbReference type="Proteomes" id="UP000075374"/>
    </source>
</evidence>
<gene>
    <name evidence="2" type="ORF">CLCOL_07250</name>
</gene>
<accession>A0A151APD2</accession>
<evidence type="ECO:0008006" key="4">
    <source>
        <dbReference type="Google" id="ProtNLM"/>
    </source>
</evidence>
<keyword evidence="1" id="KW-0472">Membrane</keyword>
<keyword evidence="3" id="KW-1185">Reference proteome</keyword>
<organism evidence="2 3">
    <name type="scientific">Clostridium colicanis DSM 13634</name>
    <dbReference type="NCBI Taxonomy" id="1121305"/>
    <lineage>
        <taxon>Bacteria</taxon>
        <taxon>Bacillati</taxon>
        <taxon>Bacillota</taxon>
        <taxon>Clostridia</taxon>
        <taxon>Eubacteriales</taxon>
        <taxon>Clostridiaceae</taxon>
        <taxon>Clostridium</taxon>
    </lineage>
</organism>
<dbReference type="EMBL" id="LTBB01000003">
    <property type="protein sequence ID" value="KYH29494.1"/>
    <property type="molecule type" value="Genomic_DNA"/>
</dbReference>
<protein>
    <recommendedName>
        <fullName evidence="4">DUF3899 domain-containing protein</fullName>
    </recommendedName>
</protein>
<dbReference type="PATRIC" id="fig|1121305.3.peg.736"/>
<evidence type="ECO:0000256" key="1">
    <source>
        <dbReference type="SAM" id="Phobius"/>
    </source>
</evidence>